<dbReference type="Proteomes" id="UP000067626">
    <property type="component" value="Chromosome"/>
</dbReference>
<dbReference type="AlphaFoldDB" id="A0A0K1EQX3"/>
<dbReference type="PATRIC" id="fig|52.7.peg.8311"/>
<dbReference type="PANTHER" id="PTHR42901:SF1">
    <property type="entry name" value="ALCOHOL DEHYDROGENASE"/>
    <property type="match status" value="1"/>
</dbReference>
<dbReference type="EC" id="1.-.-.-" evidence="5"/>
<dbReference type="InterPro" id="IPR036291">
    <property type="entry name" value="NAD(P)-bd_dom_sf"/>
</dbReference>
<proteinExistence type="inferred from homology"/>
<dbReference type="Pfam" id="PF00106">
    <property type="entry name" value="adh_short"/>
    <property type="match status" value="1"/>
</dbReference>
<keyword evidence="6" id="KW-1185">Reference proteome</keyword>
<organism evidence="5 6">
    <name type="scientific">Chondromyces crocatus</name>
    <dbReference type="NCBI Taxonomy" id="52"/>
    <lineage>
        <taxon>Bacteria</taxon>
        <taxon>Pseudomonadati</taxon>
        <taxon>Myxococcota</taxon>
        <taxon>Polyangia</taxon>
        <taxon>Polyangiales</taxon>
        <taxon>Polyangiaceae</taxon>
        <taxon>Chondromyces</taxon>
    </lineage>
</organism>
<accession>A0A0K1EQX3</accession>
<sequence>MDLARPAVALITGATSGFGAACARRFAAEGISLVLAGRRIDRLEALQRELSAVPVHLLPLDVRDRSAVAEVLAALPPPFDAIDVLVNNAGLALGLEPADRVDLDAWETMVDTNIKGLMYVVRAVLPGMAARDRGHIVQLGSVAGTYPYPGGNVYGATKAFVHQLSLNLRADLVGKNIRVTSVEPGMAETEFSEVRFEGDRDRARAVYAGLQALRPEDVADAIHWAITRPPHVNVNRLELMPTMQAFGPFAVSRRPAS</sequence>
<evidence type="ECO:0000256" key="2">
    <source>
        <dbReference type="ARBA" id="ARBA00023002"/>
    </source>
</evidence>
<dbReference type="InterPro" id="IPR020904">
    <property type="entry name" value="Sc_DH/Rdtase_CS"/>
</dbReference>
<dbReference type="RefSeq" id="WP_050436353.1">
    <property type="nucleotide sequence ID" value="NZ_CP012159.1"/>
</dbReference>
<evidence type="ECO:0000313" key="6">
    <source>
        <dbReference type="Proteomes" id="UP000067626"/>
    </source>
</evidence>
<protein>
    <submittedName>
        <fullName evidence="5">Oxidoreductase</fullName>
        <ecNumber evidence="5">1.-.-.-</ecNumber>
    </submittedName>
</protein>
<name>A0A0K1EQX3_CHOCO</name>
<dbReference type="PROSITE" id="PS00061">
    <property type="entry name" value="ADH_SHORT"/>
    <property type="match status" value="1"/>
</dbReference>
<dbReference type="PANTHER" id="PTHR42901">
    <property type="entry name" value="ALCOHOL DEHYDROGENASE"/>
    <property type="match status" value="1"/>
</dbReference>
<dbReference type="InterPro" id="IPR002347">
    <property type="entry name" value="SDR_fam"/>
</dbReference>
<dbReference type="CDD" id="cd05346">
    <property type="entry name" value="SDR_c5"/>
    <property type="match status" value="1"/>
</dbReference>
<comment type="similarity">
    <text evidence="1 3">Belongs to the short-chain dehydrogenases/reductases (SDR) family.</text>
</comment>
<keyword evidence="2 5" id="KW-0560">Oxidoreductase</keyword>
<evidence type="ECO:0000256" key="1">
    <source>
        <dbReference type="ARBA" id="ARBA00006484"/>
    </source>
</evidence>
<dbReference type="SMART" id="SM00822">
    <property type="entry name" value="PKS_KR"/>
    <property type="match status" value="1"/>
</dbReference>
<dbReference type="PROSITE" id="PS51257">
    <property type="entry name" value="PROKAR_LIPOPROTEIN"/>
    <property type="match status" value="1"/>
</dbReference>
<gene>
    <name evidence="5" type="ORF">CMC5_075570</name>
</gene>
<dbReference type="PIRSF" id="PIRSF000126">
    <property type="entry name" value="11-beta-HSD1"/>
    <property type="match status" value="1"/>
</dbReference>
<reference evidence="5 6" key="1">
    <citation type="submission" date="2015-07" db="EMBL/GenBank/DDBJ databases">
        <title>Genome analysis of myxobacterium Chondromyces crocatus Cm c5 reveals a high potential for natural compound synthesis and the genetic basis for the loss of fruiting body formation.</title>
        <authorList>
            <person name="Zaburannyi N."/>
            <person name="Bunk B."/>
            <person name="Maier J."/>
            <person name="Overmann J."/>
            <person name="Mueller R."/>
        </authorList>
    </citation>
    <scope>NUCLEOTIDE SEQUENCE [LARGE SCALE GENOMIC DNA]</scope>
    <source>
        <strain evidence="5 6">Cm c5</strain>
    </source>
</reference>
<dbReference type="EMBL" id="CP012159">
    <property type="protein sequence ID" value="AKT43325.1"/>
    <property type="molecule type" value="Genomic_DNA"/>
</dbReference>
<evidence type="ECO:0000259" key="4">
    <source>
        <dbReference type="SMART" id="SM00822"/>
    </source>
</evidence>
<dbReference type="Gene3D" id="3.40.50.720">
    <property type="entry name" value="NAD(P)-binding Rossmann-like Domain"/>
    <property type="match status" value="1"/>
</dbReference>
<evidence type="ECO:0000256" key="3">
    <source>
        <dbReference type="RuleBase" id="RU000363"/>
    </source>
</evidence>
<evidence type="ECO:0000313" key="5">
    <source>
        <dbReference type="EMBL" id="AKT43325.1"/>
    </source>
</evidence>
<dbReference type="FunFam" id="3.40.50.720:FF:000047">
    <property type="entry name" value="NADP-dependent L-serine/L-allo-threonine dehydrogenase"/>
    <property type="match status" value="1"/>
</dbReference>
<dbReference type="PRINTS" id="PR00081">
    <property type="entry name" value="GDHRDH"/>
</dbReference>
<dbReference type="KEGG" id="ccro:CMC5_075570"/>
<dbReference type="GO" id="GO:0016616">
    <property type="term" value="F:oxidoreductase activity, acting on the CH-OH group of donors, NAD or NADP as acceptor"/>
    <property type="evidence" value="ECO:0007669"/>
    <property type="project" value="UniProtKB-ARBA"/>
</dbReference>
<dbReference type="InterPro" id="IPR057326">
    <property type="entry name" value="KR_dom"/>
</dbReference>
<dbReference type="STRING" id="52.CMC5_075570"/>
<dbReference type="PRINTS" id="PR00080">
    <property type="entry name" value="SDRFAMILY"/>
</dbReference>
<dbReference type="OrthoDB" id="658698at2"/>
<feature type="domain" description="Ketoreductase" evidence="4">
    <location>
        <begin position="7"/>
        <end position="189"/>
    </location>
</feature>
<dbReference type="SUPFAM" id="SSF51735">
    <property type="entry name" value="NAD(P)-binding Rossmann-fold domains"/>
    <property type="match status" value="1"/>
</dbReference>